<gene>
    <name evidence="1" type="ORF">METZ01_LOCUS486392</name>
</gene>
<protein>
    <submittedName>
        <fullName evidence="1">Uncharacterized protein</fullName>
    </submittedName>
</protein>
<organism evidence="1">
    <name type="scientific">marine metagenome</name>
    <dbReference type="NCBI Taxonomy" id="408172"/>
    <lineage>
        <taxon>unclassified sequences</taxon>
        <taxon>metagenomes</taxon>
        <taxon>ecological metagenomes</taxon>
    </lineage>
</organism>
<sequence>MKTILYFIMTLMLLAGCADIPEEYSENSVKNTKGRIIVYAVNYSL</sequence>
<dbReference type="PROSITE" id="PS51257">
    <property type="entry name" value="PROKAR_LIPOPROTEIN"/>
    <property type="match status" value="1"/>
</dbReference>
<evidence type="ECO:0000313" key="1">
    <source>
        <dbReference type="EMBL" id="SVE33538.1"/>
    </source>
</evidence>
<dbReference type="EMBL" id="UINC01210190">
    <property type="protein sequence ID" value="SVE33538.1"/>
    <property type="molecule type" value="Genomic_DNA"/>
</dbReference>
<name>A0A383CPI8_9ZZZZ</name>
<accession>A0A383CPI8</accession>
<dbReference type="AlphaFoldDB" id="A0A383CPI8"/>
<proteinExistence type="predicted"/>
<reference evidence="1" key="1">
    <citation type="submission" date="2018-05" db="EMBL/GenBank/DDBJ databases">
        <authorList>
            <person name="Lanie J.A."/>
            <person name="Ng W.-L."/>
            <person name="Kazmierczak K.M."/>
            <person name="Andrzejewski T.M."/>
            <person name="Davidsen T.M."/>
            <person name="Wayne K.J."/>
            <person name="Tettelin H."/>
            <person name="Glass J.I."/>
            <person name="Rusch D."/>
            <person name="Podicherti R."/>
            <person name="Tsui H.-C.T."/>
            <person name="Winkler M.E."/>
        </authorList>
    </citation>
    <scope>NUCLEOTIDE SEQUENCE</scope>
</reference>